<gene>
    <name evidence="2" type="ORF">CBR_g49921</name>
</gene>
<organism evidence="2 3">
    <name type="scientific">Chara braunii</name>
    <name type="common">Braun's stonewort</name>
    <dbReference type="NCBI Taxonomy" id="69332"/>
    <lineage>
        <taxon>Eukaryota</taxon>
        <taxon>Viridiplantae</taxon>
        <taxon>Streptophyta</taxon>
        <taxon>Charophyceae</taxon>
        <taxon>Charales</taxon>
        <taxon>Characeae</taxon>
        <taxon>Chara</taxon>
    </lineage>
</organism>
<sequence>MTRSASEAEELARLRREQAETKASTDKRLATLGEVIFTLKKLCEVAESNAEVWRNEALRPGNKRSSVTIGYTPTSEARVRPKVTLAASPSATKRVNLQLKGLVEKHQREVDLLKEMCLPEVDAQKESEDEVERLKEAMVGLGTRKRSKGTPLKANLDDVAGPSSGKDKDKRPASPTGQASQRDVFVREARKQLQNLRKKDVISICEKEGIEYTKLDPTKEVIAQPPTDIAE</sequence>
<feature type="region of interest" description="Disordered" evidence="1">
    <location>
        <begin position="142"/>
        <end position="187"/>
    </location>
</feature>
<evidence type="ECO:0000313" key="2">
    <source>
        <dbReference type="EMBL" id="GBG59657.1"/>
    </source>
</evidence>
<dbReference type="Proteomes" id="UP000265515">
    <property type="component" value="Unassembled WGS sequence"/>
</dbReference>
<feature type="region of interest" description="Disordered" evidence="1">
    <location>
        <begin position="1"/>
        <end position="24"/>
    </location>
</feature>
<reference evidence="2 3" key="1">
    <citation type="journal article" date="2018" name="Cell">
        <title>The Chara Genome: Secondary Complexity and Implications for Plant Terrestrialization.</title>
        <authorList>
            <person name="Nishiyama T."/>
            <person name="Sakayama H."/>
            <person name="Vries J.D."/>
            <person name="Buschmann H."/>
            <person name="Saint-Marcoux D."/>
            <person name="Ullrich K.K."/>
            <person name="Haas F.B."/>
            <person name="Vanderstraeten L."/>
            <person name="Becker D."/>
            <person name="Lang D."/>
            <person name="Vosolsobe S."/>
            <person name="Rombauts S."/>
            <person name="Wilhelmsson P.K.I."/>
            <person name="Janitza P."/>
            <person name="Kern R."/>
            <person name="Heyl A."/>
            <person name="Rumpler F."/>
            <person name="Villalobos L.I.A.C."/>
            <person name="Clay J.M."/>
            <person name="Skokan R."/>
            <person name="Toyoda A."/>
            <person name="Suzuki Y."/>
            <person name="Kagoshima H."/>
            <person name="Schijlen E."/>
            <person name="Tajeshwar N."/>
            <person name="Catarino B."/>
            <person name="Hetherington A.J."/>
            <person name="Saltykova A."/>
            <person name="Bonnot C."/>
            <person name="Breuninger H."/>
            <person name="Symeonidi A."/>
            <person name="Radhakrishnan G.V."/>
            <person name="Van Nieuwerburgh F."/>
            <person name="Deforce D."/>
            <person name="Chang C."/>
            <person name="Karol K.G."/>
            <person name="Hedrich R."/>
            <person name="Ulvskov P."/>
            <person name="Glockner G."/>
            <person name="Delwiche C.F."/>
            <person name="Petrasek J."/>
            <person name="Van de Peer Y."/>
            <person name="Friml J."/>
            <person name="Beilby M."/>
            <person name="Dolan L."/>
            <person name="Kohara Y."/>
            <person name="Sugano S."/>
            <person name="Fujiyama A."/>
            <person name="Delaux P.-M."/>
            <person name="Quint M."/>
            <person name="TheiBen G."/>
            <person name="Hagemann M."/>
            <person name="Harholt J."/>
            <person name="Dunand C."/>
            <person name="Zachgo S."/>
            <person name="Langdale J."/>
            <person name="Maumus F."/>
            <person name="Straeten D.V.D."/>
            <person name="Gould S.B."/>
            <person name="Rensing S.A."/>
        </authorList>
    </citation>
    <scope>NUCLEOTIDE SEQUENCE [LARGE SCALE GENOMIC DNA]</scope>
    <source>
        <strain evidence="2 3">S276</strain>
    </source>
</reference>
<protein>
    <submittedName>
        <fullName evidence="2">Uncharacterized protein</fullName>
    </submittedName>
</protein>
<keyword evidence="3" id="KW-1185">Reference proteome</keyword>
<name>A0A388JPF8_CHABU</name>
<proteinExistence type="predicted"/>
<evidence type="ECO:0000313" key="3">
    <source>
        <dbReference type="Proteomes" id="UP000265515"/>
    </source>
</evidence>
<evidence type="ECO:0000256" key="1">
    <source>
        <dbReference type="SAM" id="MobiDB-lite"/>
    </source>
</evidence>
<dbReference type="Gramene" id="GBG59657">
    <property type="protein sequence ID" value="GBG59657"/>
    <property type="gene ID" value="CBR_g49921"/>
</dbReference>
<dbReference type="AlphaFoldDB" id="A0A388JPF8"/>
<comment type="caution">
    <text evidence="2">The sequence shown here is derived from an EMBL/GenBank/DDBJ whole genome shotgun (WGS) entry which is preliminary data.</text>
</comment>
<feature type="compositionally biased region" description="Basic and acidic residues" evidence="1">
    <location>
        <begin position="10"/>
        <end position="24"/>
    </location>
</feature>
<dbReference type="EMBL" id="BFEA01000005">
    <property type="protein sequence ID" value="GBG59657.1"/>
    <property type="molecule type" value="Genomic_DNA"/>
</dbReference>
<accession>A0A388JPF8</accession>